<dbReference type="InterPro" id="IPR036259">
    <property type="entry name" value="MFS_trans_sf"/>
</dbReference>
<feature type="transmembrane region" description="Helical" evidence="7">
    <location>
        <begin position="208"/>
        <end position="228"/>
    </location>
</feature>
<dbReference type="PANTHER" id="PTHR43791">
    <property type="entry name" value="PERMEASE-RELATED"/>
    <property type="match status" value="1"/>
</dbReference>
<feature type="transmembrane region" description="Helical" evidence="7">
    <location>
        <begin position="373"/>
        <end position="390"/>
    </location>
</feature>
<dbReference type="AlphaFoldDB" id="A0AA38H139"/>
<evidence type="ECO:0000256" key="7">
    <source>
        <dbReference type="SAM" id="Phobius"/>
    </source>
</evidence>
<feature type="region of interest" description="Disordered" evidence="6">
    <location>
        <begin position="493"/>
        <end position="515"/>
    </location>
</feature>
<dbReference type="Pfam" id="PF07690">
    <property type="entry name" value="MFS_1"/>
    <property type="match status" value="1"/>
</dbReference>
<dbReference type="Gene3D" id="1.20.1250.20">
    <property type="entry name" value="MFS general substrate transporter like domains"/>
    <property type="match status" value="1"/>
</dbReference>
<feature type="transmembrane region" description="Helical" evidence="7">
    <location>
        <begin position="176"/>
        <end position="196"/>
    </location>
</feature>
<protein>
    <submittedName>
        <fullName evidence="8">MFS general substrate transporter</fullName>
    </submittedName>
</protein>
<dbReference type="GO" id="GO:0022857">
    <property type="term" value="F:transmembrane transporter activity"/>
    <property type="evidence" value="ECO:0007669"/>
    <property type="project" value="InterPro"/>
</dbReference>
<feature type="region of interest" description="Disordered" evidence="6">
    <location>
        <begin position="1"/>
        <end position="34"/>
    </location>
</feature>
<feature type="compositionally biased region" description="Basic and acidic residues" evidence="6">
    <location>
        <begin position="24"/>
        <end position="34"/>
    </location>
</feature>
<keyword evidence="9" id="KW-1185">Reference proteome</keyword>
<feature type="transmembrane region" description="Helical" evidence="7">
    <location>
        <begin position="76"/>
        <end position="93"/>
    </location>
</feature>
<dbReference type="GeneID" id="77730757"/>
<evidence type="ECO:0000256" key="2">
    <source>
        <dbReference type="ARBA" id="ARBA00022448"/>
    </source>
</evidence>
<feature type="transmembrane region" description="Helical" evidence="7">
    <location>
        <begin position="113"/>
        <end position="131"/>
    </location>
</feature>
<evidence type="ECO:0000256" key="1">
    <source>
        <dbReference type="ARBA" id="ARBA00004141"/>
    </source>
</evidence>
<keyword evidence="4 7" id="KW-1133">Transmembrane helix</keyword>
<dbReference type="RefSeq" id="XP_052941553.1">
    <property type="nucleotide sequence ID" value="XM_053091552.1"/>
</dbReference>
<feature type="transmembrane region" description="Helical" evidence="7">
    <location>
        <begin position="143"/>
        <end position="164"/>
    </location>
</feature>
<feature type="transmembrane region" description="Helical" evidence="7">
    <location>
        <begin position="240"/>
        <end position="261"/>
    </location>
</feature>
<dbReference type="GO" id="GO:0016020">
    <property type="term" value="C:membrane"/>
    <property type="evidence" value="ECO:0007669"/>
    <property type="project" value="UniProtKB-SubCell"/>
</dbReference>
<name>A0AA38H139_9TREE</name>
<evidence type="ECO:0000313" key="8">
    <source>
        <dbReference type="EMBL" id="KAI9631776.1"/>
    </source>
</evidence>
<keyword evidence="5 7" id="KW-0472">Membrane</keyword>
<reference evidence="8" key="1">
    <citation type="journal article" date="2022" name="G3 (Bethesda)">
        <title>High quality genome of the basidiomycete yeast Dioszegia hungarica PDD-24b-2 isolated from cloud water.</title>
        <authorList>
            <person name="Jarrige D."/>
            <person name="Haridas S."/>
            <person name="Bleykasten-Grosshans C."/>
            <person name="Joly M."/>
            <person name="Nadalig T."/>
            <person name="Sancelme M."/>
            <person name="Vuilleumier S."/>
            <person name="Grigoriev I.V."/>
            <person name="Amato P."/>
            <person name="Bringel F."/>
        </authorList>
    </citation>
    <scope>NUCLEOTIDE SEQUENCE</scope>
    <source>
        <strain evidence="8">PDD-24b-2</strain>
    </source>
</reference>
<dbReference type="InterPro" id="IPR011701">
    <property type="entry name" value="MFS"/>
</dbReference>
<feature type="transmembrane region" description="Helical" evidence="7">
    <location>
        <begin position="426"/>
        <end position="445"/>
    </location>
</feature>
<evidence type="ECO:0000313" key="9">
    <source>
        <dbReference type="Proteomes" id="UP001164286"/>
    </source>
</evidence>
<evidence type="ECO:0000256" key="4">
    <source>
        <dbReference type="ARBA" id="ARBA00022989"/>
    </source>
</evidence>
<gene>
    <name evidence="8" type="ORF">MKK02DRAFT_41404</name>
</gene>
<dbReference type="EMBL" id="JAKWFO010000016">
    <property type="protein sequence ID" value="KAI9631776.1"/>
    <property type="molecule type" value="Genomic_DNA"/>
</dbReference>
<dbReference type="SUPFAM" id="SSF103473">
    <property type="entry name" value="MFS general substrate transporter"/>
    <property type="match status" value="1"/>
</dbReference>
<comment type="subcellular location">
    <subcellularLocation>
        <location evidence="1">Membrane</location>
        <topology evidence="1">Multi-pass membrane protein</topology>
    </subcellularLocation>
</comment>
<evidence type="ECO:0000256" key="6">
    <source>
        <dbReference type="SAM" id="MobiDB-lite"/>
    </source>
</evidence>
<keyword evidence="2" id="KW-0813">Transport</keyword>
<comment type="caution">
    <text evidence="8">The sequence shown here is derived from an EMBL/GenBank/DDBJ whole genome shotgun (WGS) entry which is preliminary data.</text>
</comment>
<sequence length="515" mass="55663">MITAQPVLAPLSRMESDYSTAGSDADKPHTTFVEDKPRLEAVSEADEDHIGEAQYQSAKDGPPITPEQNRAILRRIDLCILPLFFITQTLQFVDKTALNYGKVYGMDIATGLVGDQFSLTASMFYIGYLVAQPIFSTLIGRYPAGKVLGCCTVLWGVAVLTTTANKNFAGVMTNRFFLGALESAVTPGLSLMTGFWYTRAEQPFRQTIWYTSVGAGGMIGAFLAAGIAKLSDNPVPRWQLIFYILGAITTAWGFVLLFLLADSPADAFWLKKDIRALAVVRVAGNGTGIKSRKFNKRHALQALLDPKTWLLFISTFAGALPNGVTSNFSGSIITGMGFTSFNAALLDSAGRAIQIVTLLIAGYIASRFANSRVLMVTCAWLLLIVVGSEGEQLAKTPNCSSIGFALGLVMISANIGGYTKKSITSSLAFLGYCLGNIVGPLTVLSSEAPVYTTATTAMVVSFTVKLLALLTLGIYMMWQNKVRDRKYGPANKERAAAAGMQDKSEQDNPDFRYVY</sequence>
<evidence type="ECO:0000256" key="5">
    <source>
        <dbReference type="ARBA" id="ARBA00023136"/>
    </source>
</evidence>
<feature type="transmembrane region" description="Helical" evidence="7">
    <location>
        <begin position="457"/>
        <end position="478"/>
    </location>
</feature>
<evidence type="ECO:0000256" key="3">
    <source>
        <dbReference type="ARBA" id="ARBA00022692"/>
    </source>
</evidence>
<organism evidence="8 9">
    <name type="scientific">Dioszegia hungarica</name>
    <dbReference type="NCBI Taxonomy" id="4972"/>
    <lineage>
        <taxon>Eukaryota</taxon>
        <taxon>Fungi</taxon>
        <taxon>Dikarya</taxon>
        <taxon>Basidiomycota</taxon>
        <taxon>Agaricomycotina</taxon>
        <taxon>Tremellomycetes</taxon>
        <taxon>Tremellales</taxon>
        <taxon>Bulleribasidiaceae</taxon>
        <taxon>Dioszegia</taxon>
    </lineage>
</organism>
<keyword evidence="3 7" id="KW-0812">Transmembrane</keyword>
<accession>A0AA38H139</accession>
<feature type="transmembrane region" description="Helical" evidence="7">
    <location>
        <begin position="402"/>
        <end position="419"/>
    </location>
</feature>
<dbReference type="Proteomes" id="UP001164286">
    <property type="component" value="Unassembled WGS sequence"/>
</dbReference>
<proteinExistence type="predicted"/>
<dbReference type="PANTHER" id="PTHR43791:SF70">
    <property type="entry name" value="MAJOR FACILITATOR SUPERFAMILY (MFS) PROFILE DOMAIN-CONTAINING PROTEIN"/>
    <property type="match status" value="1"/>
</dbReference>
<feature type="compositionally biased region" description="Basic and acidic residues" evidence="6">
    <location>
        <begin position="502"/>
        <end position="515"/>
    </location>
</feature>